<reference evidence="3" key="1">
    <citation type="submission" date="2011-07" db="EMBL/GenBank/DDBJ databases">
        <authorList>
            <consortium name="Caenorhabditis brenneri Sequencing and Analysis Consortium"/>
            <person name="Wilson R.K."/>
        </authorList>
    </citation>
    <scope>NUCLEOTIDE SEQUENCE [LARGE SCALE GENOMIC DNA]</scope>
    <source>
        <strain evidence="3">PB2801</strain>
    </source>
</reference>
<sequence length="99" mass="11417">MAPIKKGKPDGGVKKISVTSTDLTPARGVEEKMSWKEYKKMKKQTSNGIQKKSLKMKRPVPVADEAREKKQVKLTKQQKERHDTGEIFIIQKFLWHLIV</sequence>
<dbReference type="Proteomes" id="UP000008068">
    <property type="component" value="Unassembled WGS sequence"/>
</dbReference>
<protein>
    <submittedName>
        <fullName evidence="2">Uncharacterized protein</fullName>
    </submittedName>
</protein>
<dbReference type="HOGENOM" id="CLU_181729_0_0_1"/>
<dbReference type="EMBL" id="GL379981">
    <property type="protein sequence ID" value="EGT40069.1"/>
    <property type="molecule type" value="Genomic_DNA"/>
</dbReference>
<organism evidence="3">
    <name type="scientific">Caenorhabditis brenneri</name>
    <name type="common">Nematode worm</name>
    <dbReference type="NCBI Taxonomy" id="135651"/>
    <lineage>
        <taxon>Eukaryota</taxon>
        <taxon>Metazoa</taxon>
        <taxon>Ecdysozoa</taxon>
        <taxon>Nematoda</taxon>
        <taxon>Chromadorea</taxon>
        <taxon>Rhabditida</taxon>
        <taxon>Rhabditina</taxon>
        <taxon>Rhabditomorpha</taxon>
        <taxon>Rhabditoidea</taxon>
        <taxon>Rhabditidae</taxon>
        <taxon>Peloderinae</taxon>
        <taxon>Caenorhabditis</taxon>
    </lineage>
</organism>
<gene>
    <name evidence="2" type="ORF">CAEBREN_29752</name>
</gene>
<name>G0NYF9_CAEBE</name>
<feature type="compositionally biased region" description="Basic and acidic residues" evidence="1">
    <location>
        <begin position="64"/>
        <end position="78"/>
    </location>
</feature>
<keyword evidence="3" id="KW-1185">Reference proteome</keyword>
<evidence type="ECO:0000313" key="2">
    <source>
        <dbReference type="EMBL" id="EGT40069.1"/>
    </source>
</evidence>
<feature type="region of interest" description="Disordered" evidence="1">
    <location>
        <begin position="41"/>
        <end position="78"/>
    </location>
</feature>
<dbReference type="eggNOG" id="KOG1272">
    <property type="taxonomic scope" value="Eukaryota"/>
</dbReference>
<evidence type="ECO:0000313" key="3">
    <source>
        <dbReference type="Proteomes" id="UP000008068"/>
    </source>
</evidence>
<accession>G0NYF9</accession>
<proteinExistence type="predicted"/>
<dbReference type="AlphaFoldDB" id="G0NYF9"/>
<dbReference type="InParanoid" id="G0NYF9"/>
<evidence type="ECO:0000256" key="1">
    <source>
        <dbReference type="SAM" id="MobiDB-lite"/>
    </source>
</evidence>
<dbReference type="STRING" id="135651.G0NYF9"/>